<reference evidence="6" key="1">
    <citation type="journal article" date="2019" name="Int. J. Syst. Evol. Microbiol.">
        <title>The Global Catalogue of Microorganisms (GCM) 10K type strain sequencing project: providing services to taxonomists for standard genome sequencing and annotation.</title>
        <authorList>
            <consortium name="The Broad Institute Genomics Platform"/>
            <consortium name="The Broad Institute Genome Sequencing Center for Infectious Disease"/>
            <person name="Wu L."/>
            <person name="Ma J."/>
        </authorList>
    </citation>
    <scope>NUCLEOTIDE SEQUENCE [LARGE SCALE GENOMIC DNA]</scope>
    <source>
        <strain evidence="6">JCM 4422</strain>
    </source>
</reference>
<dbReference type="EMBL" id="BMTZ01000020">
    <property type="protein sequence ID" value="GGT71005.1"/>
    <property type="molecule type" value="Genomic_DNA"/>
</dbReference>
<keyword evidence="2" id="KW-0233">DNA recombination</keyword>
<accession>A0ABQ2U4G5</accession>
<proteinExistence type="predicted"/>
<dbReference type="InterPro" id="IPR050090">
    <property type="entry name" value="Tyrosine_recombinase_XerCD"/>
</dbReference>
<dbReference type="Gene3D" id="1.10.150.130">
    <property type="match status" value="1"/>
</dbReference>
<evidence type="ECO:0000256" key="3">
    <source>
        <dbReference type="PROSITE-ProRule" id="PRU01248"/>
    </source>
</evidence>
<evidence type="ECO:0000259" key="4">
    <source>
        <dbReference type="PROSITE" id="PS51900"/>
    </source>
</evidence>
<dbReference type="Proteomes" id="UP000629911">
    <property type="component" value="Unassembled WGS sequence"/>
</dbReference>
<dbReference type="SUPFAM" id="SSF56349">
    <property type="entry name" value="DNA breaking-rejoining enzymes"/>
    <property type="match status" value="1"/>
</dbReference>
<dbReference type="InterPro" id="IPR044068">
    <property type="entry name" value="CB"/>
</dbReference>
<organism evidence="5 6">
    <name type="scientific">Streptomyces variabilis</name>
    <dbReference type="NCBI Taxonomy" id="67372"/>
    <lineage>
        <taxon>Bacteria</taxon>
        <taxon>Bacillati</taxon>
        <taxon>Actinomycetota</taxon>
        <taxon>Actinomycetes</taxon>
        <taxon>Kitasatosporales</taxon>
        <taxon>Streptomycetaceae</taxon>
        <taxon>Streptomyces</taxon>
        <taxon>Streptomyces griseoincarnatus group</taxon>
    </lineage>
</organism>
<dbReference type="RefSeq" id="WP_189366112.1">
    <property type="nucleotide sequence ID" value="NZ_BMTZ01000020.1"/>
</dbReference>
<evidence type="ECO:0000256" key="1">
    <source>
        <dbReference type="ARBA" id="ARBA00023125"/>
    </source>
</evidence>
<evidence type="ECO:0000256" key="2">
    <source>
        <dbReference type="ARBA" id="ARBA00023172"/>
    </source>
</evidence>
<protein>
    <submittedName>
        <fullName evidence="5">Integrase</fullName>
    </submittedName>
</protein>
<dbReference type="InterPro" id="IPR013762">
    <property type="entry name" value="Integrase-like_cat_sf"/>
</dbReference>
<comment type="caution">
    <text evidence="5">The sequence shown here is derived from an EMBL/GenBank/DDBJ whole genome shotgun (WGS) entry which is preliminary data.</text>
</comment>
<keyword evidence="6" id="KW-1185">Reference proteome</keyword>
<name>A0ABQ2U4G5_9ACTN</name>
<evidence type="ECO:0000313" key="5">
    <source>
        <dbReference type="EMBL" id="GGT71005.1"/>
    </source>
</evidence>
<sequence length="483" mass="54761">MGEWWLFWTGDGGTPGEDEVPGWGDLPEREKALRFRDRQPILISPEGRVDPRLSKIFRRSAFSAKAEGTQETYAPIYRVFFTFLWQRGLNWDEAVPEDLEDWEEWRRRAAANPEKIGGATWAKELAALTLFYKIACGQGFAEVNPVLMRSVRTPDGGEAEVAELAPNDVVYADVKWLTPRAFRLWRNVGLGGMLPSGLEDETWRGRLGGRDCAFADLTYSSGMRRREAGTILTCEIPKLGRQNYYSGKVGHKIAKRAGHTFYASHAALQRVEGYRLSTRAEAVRVAQARGAYDDLPGQRIIYKVTRRRGVLWTERDGRRGEGSLDTLTAADRLRLYIRTEDGLEPAMLWLTESGMPFSYKNWTKVFERASDRCEALGLDVFATPHMLRHSMALRVLVSLHNALDRRLGLTPAERQHYEDVYGPVWSMVKDMLGHKNEQVTRDIYLEPVRGLQLDSLLNDEDNPVDVEKIAELAARTGLILDAA</sequence>
<dbReference type="PANTHER" id="PTHR30349">
    <property type="entry name" value="PHAGE INTEGRASE-RELATED"/>
    <property type="match status" value="1"/>
</dbReference>
<dbReference type="Gene3D" id="1.10.443.10">
    <property type="entry name" value="Intergrase catalytic core"/>
    <property type="match status" value="1"/>
</dbReference>
<dbReference type="InterPro" id="IPR010998">
    <property type="entry name" value="Integrase_recombinase_N"/>
</dbReference>
<evidence type="ECO:0000313" key="6">
    <source>
        <dbReference type="Proteomes" id="UP000629911"/>
    </source>
</evidence>
<gene>
    <name evidence="5" type="ORF">GCM10010287_51850</name>
</gene>
<feature type="domain" description="Core-binding (CB)" evidence="4">
    <location>
        <begin position="53"/>
        <end position="136"/>
    </location>
</feature>
<dbReference type="PROSITE" id="PS51900">
    <property type="entry name" value="CB"/>
    <property type="match status" value="1"/>
</dbReference>
<dbReference type="PANTHER" id="PTHR30349:SF64">
    <property type="entry name" value="PROPHAGE INTEGRASE INTD-RELATED"/>
    <property type="match status" value="1"/>
</dbReference>
<dbReference type="InterPro" id="IPR011010">
    <property type="entry name" value="DNA_brk_join_enz"/>
</dbReference>
<keyword evidence="1 3" id="KW-0238">DNA-binding</keyword>